<dbReference type="Proteomes" id="UP001056518">
    <property type="component" value="Segment"/>
</dbReference>
<sequence>MKIFDPTNIAPWEPLPVEDILELVDTCNAQRARMNPPRLPMDDAHITRFRKHIARERADMAWMNANTPMGTVFDFLGVSHMVISMPFMERTPNRLSHFYEVKVARPNGAGGIEMTRFTCRDLRAILEPGFVLAA</sequence>
<organism evidence="1 2">
    <name type="scientific">Stenotrophomonas phage A1432</name>
    <dbReference type="NCBI Taxonomy" id="2930315"/>
    <lineage>
        <taxon>Viruses</taxon>
        <taxon>Duplodnaviria</taxon>
        <taxon>Heunggongvirae</taxon>
        <taxon>Uroviricota</taxon>
        <taxon>Caudoviricetes</taxon>
        <taxon>Mesyanzhinovviridae</taxon>
        <taxon>Bradleyvirinae</taxon>
        <taxon>Ghuizhouvirus</taxon>
        <taxon>Ghuizhouvirus A1432</taxon>
    </lineage>
</organism>
<dbReference type="EMBL" id="ON005621">
    <property type="protein sequence ID" value="UTC27951.1"/>
    <property type="molecule type" value="Genomic_DNA"/>
</dbReference>
<name>A0A9E7SQE1_9CAUD</name>
<evidence type="ECO:0000313" key="2">
    <source>
        <dbReference type="Proteomes" id="UP001056518"/>
    </source>
</evidence>
<proteinExistence type="predicted"/>
<keyword evidence="2" id="KW-1185">Reference proteome</keyword>
<protein>
    <submittedName>
        <fullName evidence="1">Uncharacterized protein</fullName>
    </submittedName>
</protein>
<dbReference type="KEGG" id="vg:79585769"/>
<dbReference type="RefSeq" id="YP_010738406.1">
    <property type="nucleotide sequence ID" value="NC_073027.1"/>
</dbReference>
<evidence type="ECO:0000313" key="1">
    <source>
        <dbReference type="EMBL" id="UTC27951.1"/>
    </source>
</evidence>
<reference evidence="1" key="1">
    <citation type="submission" date="2022-03" db="EMBL/GenBank/DDBJ databases">
        <authorList>
            <person name="Xu M."/>
        </authorList>
    </citation>
    <scope>NUCLEOTIDE SEQUENCE</scope>
</reference>
<dbReference type="GeneID" id="79585769"/>
<accession>A0A9E7SQE1</accession>